<dbReference type="Pfam" id="PF00143">
    <property type="entry name" value="Interferon"/>
    <property type="match status" value="1"/>
</dbReference>
<dbReference type="GO" id="GO:0005615">
    <property type="term" value="C:extracellular space"/>
    <property type="evidence" value="ECO:0000318"/>
    <property type="project" value="GO_Central"/>
</dbReference>
<organism evidence="10 11">
    <name type="scientific">Anolis carolinensis</name>
    <name type="common">Green anole</name>
    <name type="synonym">American chameleon</name>
    <dbReference type="NCBI Taxonomy" id="28377"/>
    <lineage>
        <taxon>Eukaryota</taxon>
        <taxon>Metazoa</taxon>
        <taxon>Chordata</taxon>
        <taxon>Craniata</taxon>
        <taxon>Vertebrata</taxon>
        <taxon>Euteleostomi</taxon>
        <taxon>Lepidosauria</taxon>
        <taxon>Squamata</taxon>
        <taxon>Bifurcata</taxon>
        <taxon>Unidentata</taxon>
        <taxon>Episquamata</taxon>
        <taxon>Toxicofera</taxon>
        <taxon>Iguania</taxon>
        <taxon>Dactyloidae</taxon>
        <taxon>Anolis</taxon>
    </lineage>
</organism>
<dbReference type="PANTHER" id="PTHR11691">
    <property type="entry name" value="TYPE I INTERFERON"/>
    <property type="match status" value="1"/>
</dbReference>
<evidence type="ECO:0000256" key="4">
    <source>
        <dbReference type="ARBA" id="ARBA00022525"/>
    </source>
</evidence>
<evidence type="ECO:0000256" key="7">
    <source>
        <dbReference type="ARBA" id="ARBA00023157"/>
    </source>
</evidence>
<keyword evidence="11" id="KW-1185">Reference proteome</keyword>
<feature type="signal peptide" evidence="9">
    <location>
        <begin position="1"/>
        <end position="24"/>
    </location>
</feature>
<dbReference type="SMART" id="SM00076">
    <property type="entry name" value="IFabd"/>
    <property type="match status" value="1"/>
</dbReference>
<dbReference type="GO" id="GO:0002323">
    <property type="term" value="P:natural killer cell activation involved in immune response"/>
    <property type="evidence" value="ECO:0000318"/>
    <property type="project" value="GO_Central"/>
</dbReference>
<evidence type="ECO:0000256" key="3">
    <source>
        <dbReference type="ARBA" id="ARBA00022514"/>
    </source>
</evidence>
<keyword evidence="6 8" id="KW-0051">Antiviral defense</keyword>
<reference evidence="10" key="1">
    <citation type="submission" date="2009-12" db="EMBL/GenBank/DDBJ databases">
        <title>The Genome Sequence of Anolis carolinensis (Green Anole Lizard).</title>
        <authorList>
            <consortium name="The Genome Sequencing Platform"/>
            <person name="Di Palma F."/>
            <person name="Alfoldi J."/>
            <person name="Heiman D."/>
            <person name="Young S."/>
            <person name="Grabherr M."/>
            <person name="Johnson J."/>
            <person name="Lander E.S."/>
            <person name="Lindblad-Toh K."/>
        </authorList>
    </citation>
    <scope>NUCLEOTIDE SEQUENCE [LARGE SCALE GENOMIC DNA]</scope>
    <source>
        <strain evidence="10">JBL SC #1</strain>
    </source>
</reference>
<dbReference type="InterPro" id="IPR000471">
    <property type="entry name" value="Interferon_alpha/beta/delta"/>
</dbReference>
<sequence>MTPKLQAAAGLLGLMLLLPAHITALGCNSLKLEQQRLNSESLKMLKEAGTKFPEECLENMTSFNLPAKTLKAHHPEFATKAIHEILQGFFSILSSDLVKSDWEYTTKTRFLNMVHAQSTHQRCLRKDVTLGWSKEEWKTKLKLKKYFKRIWVFLKENGQSSCAWDILRLELQMGFIYTDILTQRMDI</sequence>
<dbReference type="PROSITE" id="PS51257">
    <property type="entry name" value="PROKAR_LIPOPROTEIN"/>
    <property type="match status" value="1"/>
</dbReference>
<dbReference type="GeneTree" id="ENSGT00960000191019"/>
<dbReference type="GO" id="GO:0043330">
    <property type="term" value="P:response to exogenous dsRNA"/>
    <property type="evidence" value="ECO:0000318"/>
    <property type="project" value="GO_Central"/>
</dbReference>
<dbReference type="GO" id="GO:0005125">
    <property type="term" value="F:cytokine activity"/>
    <property type="evidence" value="ECO:0000318"/>
    <property type="project" value="GO_Central"/>
</dbReference>
<evidence type="ECO:0000256" key="9">
    <source>
        <dbReference type="SAM" id="SignalP"/>
    </source>
</evidence>
<dbReference type="GO" id="GO:0005132">
    <property type="term" value="F:type I interferon receptor binding"/>
    <property type="evidence" value="ECO:0000318"/>
    <property type="project" value="GO_Central"/>
</dbReference>
<dbReference type="Ensembl" id="ENSACAT00000040820.1">
    <property type="protein sequence ID" value="ENSACAP00000032243.1"/>
    <property type="gene ID" value="ENSACAG00000040005.1"/>
</dbReference>
<keyword evidence="5 9" id="KW-0732">Signal</keyword>
<evidence type="ECO:0000256" key="6">
    <source>
        <dbReference type="ARBA" id="ARBA00023118"/>
    </source>
</evidence>
<dbReference type="GO" id="GO:0051607">
    <property type="term" value="P:defense response to virus"/>
    <property type="evidence" value="ECO:0007669"/>
    <property type="project" value="UniProtKB-KW"/>
</dbReference>
<dbReference type="GO" id="GO:0002312">
    <property type="term" value="P:B cell activation involved in immune response"/>
    <property type="evidence" value="ECO:0000318"/>
    <property type="project" value="GO_Central"/>
</dbReference>
<keyword evidence="3 8" id="KW-0202">Cytokine</keyword>
<evidence type="ECO:0000256" key="5">
    <source>
        <dbReference type="ARBA" id="ARBA00022729"/>
    </source>
</evidence>
<accession>A0A803TAK3</accession>
<evidence type="ECO:0000256" key="1">
    <source>
        <dbReference type="ARBA" id="ARBA00004613"/>
    </source>
</evidence>
<feature type="chain" id="PRO_5032977047" evidence="9">
    <location>
        <begin position="25"/>
        <end position="187"/>
    </location>
</feature>
<dbReference type="Gene3D" id="1.20.1250.10">
    <property type="match status" value="1"/>
</dbReference>
<dbReference type="PANTHER" id="PTHR11691:SF73">
    <property type="entry name" value="INTERFERON BETA"/>
    <property type="match status" value="1"/>
</dbReference>
<evidence type="ECO:0000256" key="8">
    <source>
        <dbReference type="RuleBase" id="RU000436"/>
    </source>
</evidence>
<comment type="subcellular location">
    <subcellularLocation>
        <location evidence="1">Secreted</location>
    </subcellularLocation>
</comment>
<dbReference type="InParanoid" id="A0A803TAK3"/>
<dbReference type="PRINTS" id="PR00266">
    <property type="entry name" value="INTERFERONAB"/>
</dbReference>
<dbReference type="Proteomes" id="UP000001646">
    <property type="component" value="Unplaced"/>
</dbReference>
<keyword evidence="4" id="KW-0964">Secreted</keyword>
<proteinExistence type="inferred from homology"/>
<dbReference type="GO" id="GO:0002286">
    <property type="term" value="P:T cell activation involved in immune response"/>
    <property type="evidence" value="ECO:0000318"/>
    <property type="project" value="GO_Central"/>
</dbReference>
<protein>
    <submittedName>
        <fullName evidence="10">Uncharacterized protein</fullName>
    </submittedName>
</protein>
<keyword evidence="7" id="KW-1015">Disulfide bond</keyword>
<dbReference type="GO" id="GO:0002250">
    <property type="term" value="P:adaptive immune response"/>
    <property type="evidence" value="ECO:0000318"/>
    <property type="project" value="GO_Central"/>
</dbReference>
<reference evidence="10" key="3">
    <citation type="submission" date="2025-09" db="UniProtKB">
        <authorList>
            <consortium name="Ensembl"/>
        </authorList>
    </citation>
    <scope>IDENTIFICATION</scope>
</reference>
<dbReference type="GO" id="GO:0006959">
    <property type="term" value="P:humoral immune response"/>
    <property type="evidence" value="ECO:0000318"/>
    <property type="project" value="GO_Central"/>
</dbReference>
<dbReference type="AlphaFoldDB" id="A0A803TAK3"/>
<evidence type="ECO:0000256" key="2">
    <source>
        <dbReference type="ARBA" id="ARBA00011033"/>
    </source>
</evidence>
<dbReference type="GO" id="GO:0060337">
    <property type="term" value="P:type I interferon-mediated signaling pathway"/>
    <property type="evidence" value="ECO:0000318"/>
    <property type="project" value="GO_Central"/>
</dbReference>
<dbReference type="SUPFAM" id="SSF47266">
    <property type="entry name" value="4-helical cytokines"/>
    <property type="match status" value="1"/>
</dbReference>
<reference evidence="10" key="2">
    <citation type="submission" date="2025-08" db="UniProtKB">
        <authorList>
            <consortium name="Ensembl"/>
        </authorList>
    </citation>
    <scope>IDENTIFICATION</scope>
</reference>
<name>A0A803TAK3_ANOCA</name>
<comment type="similarity">
    <text evidence="2 8">Belongs to the alpha/beta interferon family.</text>
</comment>
<dbReference type="InterPro" id="IPR009079">
    <property type="entry name" value="4_helix_cytokine-like_core"/>
</dbReference>
<evidence type="ECO:0000313" key="10">
    <source>
        <dbReference type="Ensembl" id="ENSACAP00000032243.1"/>
    </source>
</evidence>
<evidence type="ECO:0000313" key="11">
    <source>
        <dbReference type="Proteomes" id="UP000001646"/>
    </source>
</evidence>
<dbReference type="PROSITE" id="PS00252">
    <property type="entry name" value="INTERFERON_A_B_D"/>
    <property type="match status" value="1"/>
</dbReference>